<dbReference type="PATRIC" id="fig|1297617.4.peg.411"/>
<dbReference type="InterPro" id="IPR036837">
    <property type="entry name" value="Cation_efflux_CTD_sf"/>
</dbReference>
<evidence type="ECO:0000256" key="1">
    <source>
        <dbReference type="ARBA" id="ARBA00004141"/>
    </source>
</evidence>
<dbReference type="GO" id="GO:0008324">
    <property type="term" value="F:monoatomic cation transmembrane transporter activity"/>
    <property type="evidence" value="ECO:0007669"/>
    <property type="project" value="InterPro"/>
</dbReference>
<evidence type="ECO:0000259" key="8">
    <source>
        <dbReference type="Pfam" id="PF01545"/>
    </source>
</evidence>
<organism evidence="10 11">
    <name type="scientific">Intestinimonas butyriciproducens</name>
    <dbReference type="NCBI Taxonomy" id="1297617"/>
    <lineage>
        <taxon>Bacteria</taxon>
        <taxon>Bacillati</taxon>
        <taxon>Bacillota</taxon>
        <taxon>Clostridia</taxon>
        <taxon>Eubacteriales</taxon>
        <taxon>Intestinimonas</taxon>
    </lineage>
</organism>
<dbReference type="InterPro" id="IPR050291">
    <property type="entry name" value="CDF_Transporter"/>
</dbReference>
<dbReference type="Gene3D" id="3.30.70.1350">
    <property type="entry name" value="Cation efflux protein, cytoplasmic domain"/>
    <property type="match status" value="1"/>
</dbReference>
<proteinExistence type="inferred from homology"/>
<dbReference type="EMBL" id="CP011307">
    <property type="protein sequence ID" value="ALP92802.1"/>
    <property type="molecule type" value="Genomic_DNA"/>
</dbReference>
<dbReference type="Proteomes" id="UP000064844">
    <property type="component" value="Chromosome"/>
</dbReference>
<comment type="similarity">
    <text evidence="2">Belongs to the cation diffusion facilitator (CDF) transporter (TC 2.A.4) family.</text>
</comment>
<evidence type="ECO:0000313" key="11">
    <source>
        <dbReference type="Proteomes" id="UP000064844"/>
    </source>
</evidence>
<dbReference type="GO" id="GO:0016020">
    <property type="term" value="C:membrane"/>
    <property type="evidence" value="ECO:0007669"/>
    <property type="project" value="UniProtKB-SubCell"/>
</dbReference>
<dbReference type="Gene3D" id="1.20.1510.10">
    <property type="entry name" value="Cation efflux protein transmembrane domain"/>
    <property type="match status" value="1"/>
</dbReference>
<dbReference type="InterPro" id="IPR027469">
    <property type="entry name" value="Cation_efflux_TMD_sf"/>
</dbReference>
<feature type="domain" description="Cation efflux protein cytoplasmic" evidence="9">
    <location>
        <begin position="227"/>
        <end position="303"/>
    </location>
</feature>
<dbReference type="STRING" id="1297617.IB211_00407"/>
<dbReference type="eggNOG" id="COG0053">
    <property type="taxonomic scope" value="Bacteria"/>
</dbReference>
<keyword evidence="11" id="KW-1185">Reference proteome</keyword>
<keyword evidence="4 7" id="KW-0812">Transmembrane</keyword>
<dbReference type="SUPFAM" id="SSF160240">
    <property type="entry name" value="Cation efflux protein cytoplasmic domain-like"/>
    <property type="match status" value="1"/>
</dbReference>
<dbReference type="Pfam" id="PF01545">
    <property type="entry name" value="Cation_efflux"/>
    <property type="match status" value="1"/>
</dbReference>
<feature type="transmembrane region" description="Helical" evidence="7">
    <location>
        <begin position="127"/>
        <end position="150"/>
    </location>
</feature>
<gene>
    <name evidence="10" type="ORF">IB211_00407</name>
</gene>
<evidence type="ECO:0000313" key="10">
    <source>
        <dbReference type="EMBL" id="ALP92802.1"/>
    </source>
</evidence>
<dbReference type="KEGG" id="ibu:IB211_00407"/>
<evidence type="ECO:0000256" key="3">
    <source>
        <dbReference type="ARBA" id="ARBA00022448"/>
    </source>
</evidence>
<evidence type="ECO:0000256" key="7">
    <source>
        <dbReference type="SAM" id="Phobius"/>
    </source>
</evidence>
<comment type="subcellular location">
    <subcellularLocation>
        <location evidence="1">Membrane</location>
        <topology evidence="1">Multi-pass membrane protein</topology>
    </subcellularLocation>
</comment>
<accession>A0A0S2W0P8</accession>
<keyword evidence="3" id="KW-0813">Transport</keyword>
<feature type="transmembrane region" description="Helical" evidence="7">
    <location>
        <begin position="97"/>
        <end position="115"/>
    </location>
</feature>
<dbReference type="PANTHER" id="PTHR43840:SF15">
    <property type="entry name" value="MITOCHONDRIAL METAL TRANSPORTER 1-RELATED"/>
    <property type="match status" value="1"/>
</dbReference>
<dbReference type="InterPro" id="IPR002524">
    <property type="entry name" value="Cation_efflux"/>
</dbReference>
<dbReference type="NCBIfam" id="TIGR01297">
    <property type="entry name" value="CDF"/>
    <property type="match status" value="1"/>
</dbReference>
<keyword evidence="5 7" id="KW-1133">Transmembrane helix</keyword>
<sequence>MTNWLVKTFIRDAGNGEDPAVRQRYGLLSGIVGILLNLCLSAGKFLAGVLTGSIAVTADAFNNLSDAGSSVVTLAGFHMAAKKADDDHPFGHGRIEYLSGLVVAVAILLVGLELVKSSLEKILAPEAVSFSWLSVGILLASILVKLWMAAFNKDLSRRIGSAAMAATATDSLSDVVATSAVLLSTLVGRFSGLRIDGWVGILVAAFILRAGWGAAKDTLDPLLGQSPDPSLVQGVQETVLSHPEITGIHDLVIHDYGPGRSMMSLHAEVPMDADVLEVHDIIDNVERELKEKFHTEAVIHMDPIATHDPAVNAMRGQVAGLVREIDPAITIHDFRMTAGPDHQNLIFYTVVPYQCALTDEEVKAAIAQKAGELEGGPYFTVVSIDRAYAEMPEP</sequence>
<evidence type="ECO:0000256" key="4">
    <source>
        <dbReference type="ARBA" id="ARBA00022692"/>
    </source>
</evidence>
<dbReference type="PANTHER" id="PTHR43840">
    <property type="entry name" value="MITOCHONDRIAL METAL TRANSPORTER 1-RELATED"/>
    <property type="match status" value="1"/>
</dbReference>
<dbReference type="SUPFAM" id="SSF161111">
    <property type="entry name" value="Cation efflux protein transmembrane domain-like"/>
    <property type="match status" value="1"/>
</dbReference>
<reference evidence="11" key="2">
    <citation type="submission" date="2015-04" db="EMBL/GenBank/DDBJ databases">
        <title>A butyrogenic pathway from the amino acid lysine in a human gut commensal.</title>
        <authorList>
            <person name="de Vos W.M."/>
            <person name="Bui N.T.P."/>
            <person name="Plugge C.M."/>
            <person name="Ritari J."/>
        </authorList>
    </citation>
    <scope>NUCLEOTIDE SEQUENCE [LARGE SCALE GENOMIC DNA]</scope>
    <source>
        <strain evidence="11">AF211</strain>
    </source>
</reference>
<dbReference type="FunFam" id="1.20.1510.10:FF:000006">
    <property type="entry name" value="Divalent cation efflux transporter"/>
    <property type="match status" value="1"/>
</dbReference>
<evidence type="ECO:0000259" key="9">
    <source>
        <dbReference type="Pfam" id="PF16916"/>
    </source>
</evidence>
<name>A0A0S2W0P8_9FIRM</name>
<keyword evidence="6 7" id="KW-0472">Membrane</keyword>
<reference evidence="10 11" key="1">
    <citation type="journal article" date="2015" name="Nat. Commun.">
        <title>Production of butyrate from lysine and the Amadori product fructoselysine by a human gut commensal.</title>
        <authorList>
            <person name="Bui T.P."/>
            <person name="Ritari J."/>
            <person name="Boeren S."/>
            <person name="de Waard P."/>
            <person name="Plugge C.M."/>
            <person name="de Vos W.M."/>
        </authorList>
    </citation>
    <scope>NUCLEOTIDE SEQUENCE [LARGE SCALE GENOMIC DNA]</scope>
    <source>
        <strain evidence="10 11">AF211</strain>
    </source>
</reference>
<evidence type="ECO:0000256" key="2">
    <source>
        <dbReference type="ARBA" id="ARBA00008114"/>
    </source>
</evidence>
<dbReference type="RefSeq" id="WP_058116930.1">
    <property type="nucleotide sequence ID" value="NZ_CP011307.1"/>
</dbReference>
<evidence type="ECO:0000256" key="6">
    <source>
        <dbReference type="ARBA" id="ARBA00023136"/>
    </source>
</evidence>
<evidence type="ECO:0000256" key="5">
    <source>
        <dbReference type="ARBA" id="ARBA00022989"/>
    </source>
</evidence>
<dbReference type="Pfam" id="PF16916">
    <property type="entry name" value="ZT_dimer"/>
    <property type="match status" value="1"/>
</dbReference>
<protein>
    <submittedName>
        <fullName evidence="10">Cobalt-zinc-cadmium resistance protein</fullName>
    </submittedName>
</protein>
<feature type="transmembrane region" description="Helical" evidence="7">
    <location>
        <begin position="25"/>
        <end position="47"/>
    </location>
</feature>
<dbReference type="InterPro" id="IPR027470">
    <property type="entry name" value="Cation_efflux_CTD"/>
</dbReference>
<dbReference type="AlphaFoldDB" id="A0A0S2W0P8"/>
<feature type="domain" description="Cation efflux protein transmembrane" evidence="8">
    <location>
        <begin position="31"/>
        <end position="223"/>
    </location>
</feature>
<dbReference type="InterPro" id="IPR058533">
    <property type="entry name" value="Cation_efflux_TM"/>
</dbReference>